<comment type="subcellular location">
    <subcellularLocation>
        <location evidence="1">Membrane</location>
        <topology evidence="1">Single-pass type IV membrane protein</topology>
    </subcellularLocation>
</comment>
<dbReference type="GO" id="GO:0015031">
    <property type="term" value="P:protein transport"/>
    <property type="evidence" value="ECO:0007669"/>
    <property type="project" value="UniProtKB-KW"/>
</dbReference>
<evidence type="ECO:0000256" key="6">
    <source>
        <dbReference type="ARBA" id="ARBA00022989"/>
    </source>
</evidence>
<keyword evidence="4" id="KW-0812">Transmembrane</keyword>
<evidence type="ECO:0000256" key="3">
    <source>
        <dbReference type="ARBA" id="ARBA00022448"/>
    </source>
</evidence>
<dbReference type="HOGENOM" id="CLU_047847_1_0_1"/>
<dbReference type="Proteomes" id="UP000015441">
    <property type="component" value="Unassembled WGS sequence"/>
</dbReference>
<dbReference type="GO" id="GO:0005783">
    <property type="term" value="C:endoplasmic reticulum"/>
    <property type="evidence" value="ECO:0007669"/>
    <property type="project" value="TreeGrafter"/>
</dbReference>
<accession>N1J8H5</accession>
<reference evidence="9 10" key="1">
    <citation type="journal article" date="2010" name="Science">
        <title>Genome expansion and gene loss in powdery mildew fungi reveal tradeoffs in extreme parasitism.</title>
        <authorList>
            <person name="Spanu P.D."/>
            <person name="Abbott J.C."/>
            <person name="Amselem J."/>
            <person name="Burgis T.A."/>
            <person name="Soanes D.M."/>
            <person name="Stueber K."/>
            <person name="Ver Loren van Themaat E."/>
            <person name="Brown J.K.M."/>
            <person name="Butcher S.A."/>
            <person name="Gurr S.J."/>
            <person name="Lebrun M.-H."/>
            <person name="Ridout C.J."/>
            <person name="Schulze-Lefert P."/>
            <person name="Talbot N.J."/>
            <person name="Ahmadinejad N."/>
            <person name="Ametz C."/>
            <person name="Barton G.R."/>
            <person name="Benjdia M."/>
            <person name="Bidzinski P."/>
            <person name="Bindschedler L.V."/>
            <person name="Both M."/>
            <person name="Brewer M.T."/>
            <person name="Cadle-Davidson L."/>
            <person name="Cadle-Davidson M.M."/>
            <person name="Collemare J."/>
            <person name="Cramer R."/>
            <person name="Frenkel O."/>
            <person name="Godfrey D."/>
            <person name="Harriman J."/>
            <person name="Hoede C."/>
            <person name="King B.C."/>
            <person name="Klages S."/>
            <person name="Kleemann J."/>
            <person name="Knoll D."/>
            <person name="Koti P.S."/>
            <person name="Kreplak J."/>
            <person name="Lopez-Ruiz F.J."/>
            <person name="Lu X."/>
            <person name="Maekawa T."/>
            <person name="Mahanil S."/>
            <person name="Micali C."/>
            <person name="Milgroom M.G."/>
            <person name="Montana G."/>
            <person name="Noir S."/>
            <person name="O'Connell R.J."/>
            <person name="Oberhaensli S."/>
            <person name="Parlange F."/>
            <person name="Pedersen C."/>
            <person name="Quesneville H."/>
            <person name="Reinhardt R."/>
            <person name="Rott M."/>
            <person name="Sacristan S."/>
            <person name="Schmidt S.M."/>
            <person name="Schoen M."/>
            <person name="Skamnioti P."/>
            <person name="Sommer H."/>
            <person name="Stephens A."/>
            <person name="Takahara H."/>
            <person name="Thordal-Christensen H."/>
            <person name="Vigouroux M."/>
            <person name="Wessling R."/>
            <person name="Wicker T."/>
            <person name="Panstruga R."/>
        </authorList>
    </citation>
    <scope>NUCLEOTIDE SEQUENCE [LARGE SCALE GENOMIC DNA]</scope>
    <source>
        <strain evidence="9">DH14</strain>
    </source>
</reference>
<dbReference type="Gene3D" id="1.20.5.110">
    <property type="match status" value="1"/>
</dbReference>
<evidence type="ECO:0000256" key="5">
    <source>
        <dbReference type="ARBA" id="ARBA00022927"/>
    </source>
</evidence>
<dbReference type="STRING" id="546991.N1J8H5"/>
<comment type="caution">
    <text evidence="9">The sequence shown here is derived from an EMBL/GenBank/DDBJ whole genome shotgun (WGS) entry which is preliminary data.</text>
</comment>
<sequence>MTDLTPELNEELKKYDSSLTTASYFSGPRIDQFLDEAYKINDGISELNTFLKGIRQSYLSKEVVPRRSYSTQEYKQCQQLTDRGKEQIDAKMKQVLRELNAGIRMLADAEDVRRRTETTILKKKYARLGLAGLSSWASGGIQSKSPEQEIEEAKANTITSHRESVLFYLRERLQKCASLQASMMEKRITREIEKSRSILGQAPSDRFPSLDKLSSMPVVSVGNPTAYELSESQISMAEEKLSPQQIQMFEQDNQDMIRRYESNLDQVRTAEKSLVEISELQNQLVHNLATQSAHIEQLVTDSHLTTENIGGGNKQLRKATERKSTAKLVFYASCGLSLFLVVDGYAPRRNDSNHWIDGRWTCYLPSYASCEPLGPKNDQTSLDPHNFKLEGPEQGYTWSIQL</sequence>
<name>N1J8H5_BLUG1</name>
<organism evidence="9 10">
    <name type="scientific">Blumeria graminis f. sp. hordei (strain DH14)</name>
    <name type="common">Barley powdery mildew</name>
    <name type="synonym">Oidium monilioides f. sp. hordei</name>
    <dbReference type="NCBI Taxonomy" id="546991"/>
    <lineage>
        <taxon>Eukaryota</taxon>
        <taxon>Fungi</taxon>
        <taxon>Dikarya</taxon>
        <taxon>Ascomycota</taxon>
        <taxon>Pezizomycotina</taxon>
        <taxon>Leotiomycetes</taxon>
        <taxon>Erysiphales</taxon>
        <taxon>Erysiphaceae</taxon>
        <taxon>Blumeria</taxon>
        <taxon>Blumeria hordei</taxon>
    </lineage>
</organism>
<keyword evidence="6" id="KW-1133">Transmembrane helix</keyword>
<dbReference type="PANTHER" id="PTHR15959">
    <property type="entry name" value="SYNTAXIN-18"/>
    <property type="match status" value="1"/>
</dbReference>
<evidence type="ECO:0000256" key="1">
    <source>
        <dbReference type="ARBA" id="ARBA00004211"/>
    </source>
</evidence>
<comment type="similarity">
    <text evidence="2">Belongs to the syntaxin family.</text>
</comment>
<protein>
    <submittedName>
        <fullName evidence="9">Ufe1</fullName>
    </submittedName>
</protein>
<dbReference type="GO" id="GO:0006890">
    <property type="term" value="P:retrograde vesicle-mediated transport, Golgi to endoplasmic reticulum"/>
    <property type="evidence" value="ECO:0007669"/>
    <property type="project" value="TreeGrafter"/>
</dbReference>
<evidence type="ECO:0000256" key="8">
    <source>
        <dbReference type="ARBA" id="ARBA00023136"/>
    </source>
</evidence>
<dbReference type="AlphaFoldDB" id="N1J8H5"/>
<dbReference type="InParanoid" id="N1J8H5"/>
<dbReference type="GO" id="GO:0031201">
    <property type="term" value="C:SNARE complex"/>
    <property type="evidence" value="ECO:0007669"/>
    <property type="project" value="TreeGrafter"/>
</dbReference>
<evidence type="ECO:0000313" key="9">
    <source>
        <dbReference type="EMBL" id="CCU75884.1"/>
    </source>
</evidence>
<proteinExistence type="inferred from homology"/>
<keyword evidence="10" id="KW-1185">Reference proteome</keyword>
<gene>
    <name evidence="9" type="ORF">BGHDH14_bgh00986</name>
</gene>
<evidence type="ECO:0000256" key="7">
    <source>
        <dbReference type="ARBA" id="ARBA00023054"/>
    </source>
</evidence>
<dbReference type="OrthoDB" id="342981at2759"/>
<keyword evidence="5" id="KW-0653">Protein transport</keyword>
<keyword evidence="3" id="KW-0813">Transport</keyword>
<dbReference type="eggNOG" id="KOG3894">
    <property type="taxonomic scope" value="Eukaryota"/>
</dbReference>
<evidence type="ECO:0000256" key="4">
    <source>
        <dbReference type="ARBA" id="ARBA00022692"/>
    </source>
</evidence>
<dbReference type="PANTHER" id="PTHR15959:SF0">
    <property type="entry name" value="SYNTAXIN-18"/>
    <property type="match status" value="1"/>
</dbReference>
<evidence type="ECO:0000313" key="10">
    <source>
        <dbReference type="Proteomes" id="UP000015441"/>
    </source>
</evidence>
<evidence type="ECO:0000256" key="2">
    <source>
        <dbReference type="ARBA" id="ARBA00009063"/>
    </source>
</evidence>
<dbReference type="EMBL" id="CAUH01001825">
    <property type="protein sequence ID" value="CCU75884.1"/>
    <property type="molecule type" value="Genomic_DNA"/>
</dbReference>
<keyword evidence="7" id="KW-0175">Coiled coil</keyword>
<keyword evidence="8" id="KW-0472">Membrane</keyword>